<sequence>MQNATLGGEIGKSAVENNAVNKAQAGTVEGFEEFFNNTSTKMGLLKNE</sequence>
<dbReference type="EMBL" id="SNRV01000060">
    <property type="protein sequence ID" value="TEW26235.1"/>
    <property type="molecule type" value="Genomic_DNA"/>
</dbReference>
<dbReference type="AlphaFoldDB" id="A0AAX2RWZ2"/>
<evidence type="ECO:0000313" key="2">
    <source>
        <dbReference type="Proteomes" id="UP000297565"/>
    </source>
</evidence>
<dbReference type="Proteomes" id="UP000297565">
    <property type="component" value="Unassembled WGS sequence"/>
</dbReference>
<name>A0AAX2RWZ2_HISSO</name>
<accession>A0AAX2RWZ2</accession>
<evidence type="ECO:0000313" key="1">
    <source>
        <dbReference type="EMBL" id="TEW26235.1"/>
    </source>
</evidence>
<gene>
    <name evidence="1" type="ORF">E2R48_10445</name>
</gene>
<proteinExistence type="predicted"/>
<organism evidence="1 2">
    <name type="scientific">Histophilus somni</name>
    <name type="common">Haemophilus somnus</name>
    <dbReference type="NCBI Taxonomy" id="731"/>
    <lineage>
        <taxon>Bacteria</taxon>
        <taxon>Pseudomonadati</taxon>
        <taxon>Pseudomonadota</taxon>
        <taxon>Gammaproteobacteria</taxon>
        <taxon>Pasteurellales</taxon>
        <taxon>Pasteurellaceae</taxon>
        <taxon>Histophilus</taxon>
    </lineage>
</organism>
<reference evidence="1 2" key="1">
    <citation type="submission" date="2019-03" db="EMBL/GenBank/DDBJ databases">
        <title>Horizontal Gene Transfer Machinery in Histophilus somni.</title>
        <authorList>
            <person name="Mostafa Nazari M."/>
            <person name="Liljebjelke K."/>
        </authorList>
    </citation>
    <scope>NUCLEOTIDE SEQUENCE [LARGE SCALE GENOMIC DNA]</scope>
    <source>
        <strain evidence="1 2">UOC-EPH-KLM-04</strain>
    </source>
</reference>
<evidence type="ECO:0008006" key="3">
    <source>
        <dbReference type="Google" id="ProtNLM"/>
    </source>
</evidence>
<protein>
    <recommendedName>
        <fullName evidence="3">Toxin CdiA</fullName>
    </recommendedName>
</protein>
<comment type="caution">
    <text evidence="1">The sequence shown here is derived from an EMBL/GenBank/DDBJ whole genome shotgun (WGS) entry which is preliminary data.</text>
</comment>